<evidence type="ECO:0000259" key="6">
    <source>
        <dbReference type="PROSITE" id="PS50801"/>
    </source>
</evidence>
<dbReference type="InterPro" id="IPR036513">
    <property type="entry name" value="STAS_dom_sf"/>
</dbReference>
<feature type="transmembrane region" description="Helical" evidence="5">
    <location>
        <begin position="476"/>
        <end position="504"/>
    </location>
</feature>
<evidence type="ECO:0000313" key="7">
    <source>
        <dbReference type="EMBL" id="CAB3398584.1"/>
    </source>
</evidence>
<dbReference type="Pfam" id="PF00916">
    <property type="entry name" value="Sulfate_transp"/>
    <property type="match status" value="1"/>
</dbReference>
<comment type="caution">
    <text evidence="7">The sequence shown here is derived from an EMBL/GenBank/DDBJ whole genome shotgun (WGS) entry which is preliminary data.</text>
</comment>
<feature type="transmembrane region" description="Helical" evidence="5">
    <location>
        <begin position="175"/>
        <end position="199"/>
    </location>
</feature>
<keyword evidence="3 5" id="KW-1133">Transmembrane helix</keyword>
<evidence type="ECO:0000256" key="4">
    <source>
        <dbReference type="ARBA" id="ARBA00023136"/>
    </source>
</evidence>
<dbReference type="EMBL" id="CADEPM010000001">
    <property type="protein sequence ID" value="CAB3398584.1"/>
    <property type="molecule type" value="Genomic_DNA"/>
</dbReference>
<proteinExistence type="predicted"/>
<dbReference type="GO" id="GO:0016020">
    <property type="term" value="C:membrane"/>
    <property type="evidence" value="ECO:0007669"/>
    <property type="project" value="UniProtKB-SubCell"/>
</dbReference>
<comment type="subcellular location">
    <subcellularLocation>
        <location evidence="1">Membrane</location>
        <topology evidence="1">Multi-pass membrane protein</topology>
    </subcellularLocation>
</comment>
<evidence type="ECO:0000256" key="5">
    <source>
        <dbReference type="SAM" id="Phobius"/>
    </source>
</evidence>
<accession>A0A8S1E4T4</accession>
<keyword evidence="4 5" id="KW-0472">Membrane</keyword>
<name>A0A8S1E4T4_9PELO</name>
<dbReference type="GO" id="GO:0055085">
    <property type="term" value="P:transmembrane transport"/>
    <property type="evidence" value="ECO:0007669"/>
    <property type="project" value="InterPro"/>
</dbReference>
<dbReference type="AlphaFoldDB" id="A0A8S1E4T4"/>
<feature type="transmembrane region" description="Helical" evidence="5">
    <location>
        <begin position="261"/>
        <end position="278"/>
    </location>
</feature>
<feature type="domain" description="STAS" evidence="6">
    <location>
        <begin position="532"/>
        <end position="674"/>
    </location>
</feature>
<sequence length="704" mass="79941">MDGIPIDALDEPYYFRNRKPMNQAEFDDTYNLTRKPPSKFNVKRRSWKIAKRYVSPFMSITNFRKFIFDLIPILKWLPEYDWKSNFLSDLIGGLTVGIMHVPQGIAYAVIAKQDPIVGLYTSLFPGFFYLFFATSRHASLGTFAVVALMTGLAVERESVLSLDSLEQNRTSDVDLPSRLEVSCALVFMVGVIQFIMALFNLQFLTTYMSDELITGFSTGAAMHVLVAQFKQFFGMTTLKKHSGPGYIIQTVIDVILNLPNANIVTTIIGIATMIFVYIGKEYLNPMFKKKTKTKIPIPFELIAVIIFTIIMSVTNWHREFNVRVVEHIPTGFPDITIPRFDVMDNILPDAISISVVAVAVHLSLSKMFAKKLAYEIDCGQELYALSISSVASSFFPTFPASCAVGRTIVGVETGIISQATTVVAAGFVFLVSLYFGRFLEALPMCVLSAIILVAVKGMVYKFKELPRLWRLSKPDFLVWIVACLATVLIDVTEGLVVGVVFALLSTIVREQYPKWRILANLSDSSDFFDDDRYQKVVYYKGICIFRFDAPLLFYNVECFKKYVEKAYNEWKRSHEFFVTKHDEKLSTKTLSEFAPLENVLSRHLIIDCSGFTLIDLMGVNAIKEVFSDMRKQNVLVYFANVRPNILGVLERCEIFDIVAKSNFYPTIRDATEIAKQRQKELGITNMAYVKEDNDWREIYSVTDL</sequence>
<keyword evidence="8" id="KW-1185">Reference proteome</keyword>
<dbReference type="OrthoDB" id="288203at2759"/>
<dbReference type="InterPro" id="IPR002645">
    <property type="entry name" value="STAS_dom"/>
</dbReference>
<dbReference type="Gene3D" id="3.30.750.24">
    <property type="entry name" value="STAS domain"/>
    <property type="match status" value="1"/>
</dbReference>
<dbReference type="InterPro" id="IPR001902">
    <property type="entry name" value="SLC26A/SulP_fam"/>
</dbReference>
<evidence type="ECO:0000313" key="8">
    <source>
        <dbReference type="Proteomes" id="UP000494206"/>
    </source>
</evidence>
<feature type="transmembrane region" description="Helical" evidence="5">
    <location>
        <begin position="86"/>
        <end position="109"/>
    </location>
</feature>
<dbReference type="SUPFAM" id="SSF52091">
    <property type="entry name" value="SpoIIaa-like"/>
    <property type="match status" value="1"/>
</dbReference>
<protein>
    <recommendedName>
        <fullName evidence="6">STAS domain-containing protein</fullName>
    </recommendedName>
</protein>
<dbReference type="NCBIfam" id="TIGR00815">
    <property type="entry name" value="sulP"/>
    <property type="match status" value="1"/>
</dbReference>
<keyword evidence="2 5" id="KW-0812">Transmembrane</keyword>
<organism evidence="7 8">
    <name type="scientific">Caenorhabditis bovis</name>
    <dbReference type="NCBI Taxonomy" id="2654633"/>
    <lineage>
        <taxon>Eukaryota</taxon>
        <taxon>Metazoa</taxon>
        <taxon>Ecdysozoa</taxon>
        <taxon>Nematoda</taxon>
        <taxon>Chromadorea</taxon>
        <taxon>Rhabditida</taxon>
        <taxon>Rhabditina</taxon>
        <taxon>Rhabditomorpha</taxon>
        <taxon>Rhabditoidea</taxon>
        <taxon>Rhabditidae</taxon>
        <taxon>Peloderinae</taxon>
        <taxon>Caenorhabditis</taxon>
    </lineage>
</organism>
<gene>
    <name evidence="7" type="ORF">CBOVIS_LOCUS1842</name>
</gene>
<evidence type="ECO:0000256" key="2">
    <source>
        <dbReference type="ARBA" id="ARBA00022692"/>
    </source>
</evidence>
<evidence type="ECO:0000256" key="1">
    <source>
        <dbReference type="ARBA" id="ARBA00004141"/>
    </source>
</evidence>
<feature type="transmembrane region" description="Helical" evidence="5">
    <location>
        <begin position="346"/>
        <end position="364"/>
    </location>
</feature>
<dbReference type="CDD" id="cd07042">
    <property type="entry name" value="STAS_SulP_like_sulfate_transporter"/>
    <property type="match status" value="1"/>
</dbReference>
<feature type="transmembrane region" description="Helical" evidence="5">
    <location>
        <begin position="415"/>
        <end position="435"/>
    </location>
</feature>
<feature type="transmembrane region" description="Helical" evidence="5">
    <location>
        <begin position="116"/>
        <end position="132"/>
    </location>
</feature>
<dbReference type="PROSITE" id="PS50801">
    <property type="entry name" value="STAS"/>
    <property type="match status" value="1"/>
</dbReference>
<dbReference type="Proteomes" id="UP000494206">
    <property type="component" value="Unassembled WGS sequence"/>
</dbReference>
<dbReference type="PANTHER" id="PTHR11814">
    <property type="entry name" value="SULFATE TRANSPORTER"/>
    <property type="match status" value="1"/>
</dbReference>
<dbReference type="InterPro" id="IPR011547">
    <property type="entry name" value="SLC26A/SulP_dom"/>
</dbReference>
<feature type="transmembrane region" description="Helical" evidence="5">
    <location>
        <begin position="299"/>
        <end position="317"/>
    </location>
</feature>
<feature type="transmembrane region" description="Helical" evidence="5">
    <location>
        <begin position="441"/>
        <end position="460"/>
    </location>
</feature>
<evidence type="ECO:0000256" key="3">
    <source>
        <dbReference type="ARBA" id="ARBA00022989"/>
    </source>
</evidence>
<reference evidence="7 8" key="1">
    <citation type="submission" date="2020-04" db="EMBL/GenBank/DDBJ databases">
        <authorList>
            <person name="Laetsch R D."/>
            <person name="Stevens L."/>
            <person name="Kumar S."/>
            <person name="Blaxter L. M."/>
        </authorList>
    </citation>
    <scope>NUCLEOTIDE SEQUENCE [LARGE SCALE GENOMIC DNA]</scope>
</reference>
<dbReference type="Pfam" id="PF01740">
    <property type="entry name" value="STAS"/>
    <property type="match status" value="1"/>
</dbReference>